<evidence type="ECO:0000256" key="1">
    <source>
        <dbReference type="ARBA" id="ARBA00022722"/>
    </source>
</evidence>
<organism evidence="6 7">
    <name type="scientific">Lederbergia wuyishanensis</name>
    <dbReference type="NCBI Taxonomy" id="1347903"/>
    <lineage>
        <taxon>Bacteria</taxon>
        <taxon>Bacillati</taxon>
        <taxon>Bacillota</taxon>
        <taxon>Bacilli</taxon>
        <taxon>Bacillales</taxon>
        <taxon>Bacillaceae</taxon>
        <taxon>Lederbergia</taxon>
    </lineage>
</organism>
<evidence type="ECO:0000313" key="6">
    <source>
        <dbReference type="EMBL" id="MDQ0343306.1"/>
    </source>
</evidence>
<accession>A0ABU0D4J8</accession>
<dbReference type="EMBL" id="JAUSUO010000004">
    <property type="protein sequence ID" value="MDQ0343306.1"/>
    <property type="molecule type" value="Genomic_DNA"/>
</dbReference>
<gene>
    <name evidence="6" type="ORF">J2S14_002120</name>
</gene>
<protein>
    <recommendedName>
        <fullName evidence="4">Putative HNH nuclease YajD</fullName>
    </recommendedName>
</protein>
<evidence type="ECO:0000256" key="2">
    <source>
        <dbReference type="ARBA" id="ARBA00022801"/>
    </source>
</evidence>
<feature type="domain" description="HNH" evidence="5">
    <location>
        <begin position="56"/>
        <end position="102"/>
    </location>
</feature>
<comment type="caution">
    <text evidence="6">The sequence shown here is derived from an EMBL/GenBank/DDBJ whole genome shotgun (WGS) entry which is preliminary data.</text>
</comment>
<keyword evidence="6" id="KW-0255">Endonuclease</keyword>
<proteinExistence type="inferred from homology"/>
<dbReference type="Pfam" id="PF01844">
    <property type="entry name" value="HNH"/>
    <property type="match status" value="1"/>
</dbReference>
<dbReference type="RefSeq" id="WP_244681710.1">
    <property type="nucleotide sequence ID" value="NZ_JALIRM010000008.1"/>
</dbReference>
<dbReference type="PANTHER" id="PTHR41286">
    <property type="entry name" value="HNH NUCLEASE YAJD-RELATED"/>
    <property type="match status" value="1"/>
</dbReference>
<dbReference type="GO" id="GO:0004519">
    <property type="term" value="F:endonuclease activity"/>
    <property type="evidence" value="ECO:0007669"/>
    <property type="project" value="UniProtKB-KW"/>
</dbReference>
<dbReference type="InterPro" id="IPR002711">
    <property type="entry name" value="HNH"/>
</dbReference>
<dbReference type="PANTHER" id="PTHR41286:SF1">
    <property type="entry name" value="HNH NUCLEASE YAJD-RELATED"/>
    <property type="match status" value="1"/>
</dbReference>
<name>A0ABU0D4J8_9BACI</name>
<keyword evidence="2" id="KW-0378">Hydrolase</keyword>
<evidence type="ECO:0000256" key="3">
    <source>
        <dbReference type="ARBA" id="ARBA00038412"/>
    </source>
</evidence>
<evidence type="ECO:0000313" key="7">
    <source>
        <dbReference type="Proteomes" id="UP001232343"/>
    </source>
</evidence>
<dbReference type="Proteomes" id="UP001232343">
    <property type="component" value="Unassembled WGS sequence"/>
</dbReference>
<keyword evidence="1" id="KW-0540">Nuclease</keyword>
<sequence length="128" mass="15619">MLKSCKYCGGIHDRKYKCPHKPKRTNYKTTYIDKFRWSKVWQKKRNHIKERDKHLCQVCIRELHNTQLKYNFHNIEVHHIVPIAEDWNKRLDDDYLISLCKYHHELAECGEISREELLEIVKEQENVA</sequence>
<evidence type="ECO:0000259" key="5">
    <source>
        <dbReference type="Pfam" id="PF01844"/>
    </source>
</evidence>
<comment type="similarity">
    <text evidence="3">Belongs to the HNH nuclease family.</text>
</comment>
<keyword evidence="7" id="KW-1185">Reference proteome</keyword>
<evidence type="ECO:0000256" key="4">
    <source>
        <dbReference type="ARBA" id="ARBA00040194"/>
    </source>
</evidence>
<reference evidence="6 7" key="1">
    <citation type="submission" date="2023-07" db="EMBL/GenBank/DDBJ databases">
        <title>Genomic Encyclopedia of Type Strains, Phase IV (KMG-IV): sequencing the most valuable type-strain genomes for metagenomic binning, comparative biology and taxonomic classification.</title>
        <authorList>
            <person name="Goeker M."/>
        </authorList>
    </citation>
    <scope>NUCLEOTIDE SEQUENCE [LARGE SCALE GENOMIC DNA]</scope>
    <source>
        <strain evidence="6 7">DSM 27848</strain>
    </source>
</reference>